<gene>
    <name evidence="1" type="primary">Vigan.02G225400</name>
    <name evidence="1" type="ORF">VIGAN_02225400</name>
</gene>
<dbReference type="Proteomes" id="UP000291084">
    <property type="component" value="Chromosome 2"/>
</dbReference>
<organism evidence="1 2">
    <name type="scientific">Vigna angularis var. angularis</name>
    <dbReference type="NCBI Taxonomy" id="157739"/>
    <lineage>
        <taxon>Eukaryota</taxon>
        <taxon>Viridiplantae</taxon>
        <taxon>Streptophyta</taxon>
        <taxon>Embryophyta</taxon>
        <taxon>Tracheophyta</taxon>
        <taxon>Spermatophyta</taxon>
        <taxon>Magnoliopsida</taxon>
        <taxon>eudicotyledons</taxon>
        <taxon>Gunneridae</taxon>
        <taxon>Pentapetalae</taxon>
        <taxon>rosids</taxon>
        <taxon>fabids</taxon>
        <taxon>Fabales</taxon>
        <taxon>Fabaceae</taxon>
        <taxon>Papilionoideae</taxon>
        <taxon>50 kb inversion clade</taxon>
        <taxon>NPAAA clade</taxon>
        <taxon>indigoferoid/millettioid clade</taxon>
        <taxon>Phaseoleae</taxon>
        <taxon>Vigna</taxon>
    </lineage>
</organism>
<dbReference type="EMBL" id="AP015035">
    <property type="protein sequence ID" value="BAT79378.1"/>
    <property type="molecule type" value="Genomic_DNA"/>
</dbReference>
<protein>
    <submittedName>
        <fullName evidence="1">Uncharacterized protein</fullName>
    </submittedName>
</protein>
<name>A0A0S3RFG1_PHAAN</name>
<dbReference type="OrthoDB" id="683795at2759"/>
<keyword evidence="2" id="KW-1185">Reference proteome</keyword>
<evidence type="ECO:0000313" key="2">
    <source>
        <dbReference type="Proteomes" id="UP000291084"/>
    </source>
</evidence>
<evidence type="ECO:0000313" key="1">
    <source>
        <dbReference type="EMBL" id="BAT79378.1"/>
    </source>
</evidence>
<accession>A0A0S3RFG1</accession>
<reference evidence="1 2" key="1">
    <citation type="journal article" date="2015" name="Sci. Rep.">
        <title>The power of single molecule real-time sequencing technology in the de novo assembly of a eukaryotic genome.</title>
        <authorList>
            <person name="Sakai H."/>
            <person name="Naito K."/>
            <person name="Ogiso-Tanaka E."/>
            <person name="Takahashi Y."/>
            <person name="Iseki K."/>
            <person name="Muto C."/>
            <person name="Satou K."/>
            <person name="Teruya K."/>
            <person name="Shiroma A."/>
            <person name="Shimoji M."/>
            <person name="Hirano T."/>
            <person name="Itoh T."/>
            <person name="Kaga A."/>
            <person name="Tomooka N."/>
        </authorList>
    </citation>
    <scope>NUCLEOTIDE SEQUENCE [LARGE SCALE GENOMIC DNA]</scope>
    <source>
        <strain evidence="2">cv. Shumari</strain>
    </source>
</reference>
<proteinExistence type="predicted"/>
<dbReference type="AlphaFoldDB" id="A0A0S3RFG1"/>
<sequence>MECVVGNWIRCWEEKNIAAAKEAVGADIKAHMEEVVSVFLYANRMRRSVLVDIVSATTVYQAAPFLKAWPNSSLASKTRTSSMSSNSARFDRSEFHVKQGKFLEYYFGTLRERSHHLPHHFRSSISAL</sequence>